<keyword evidence="1" id="KW-0004">4Fe-4S</keyword>
<evidence type="ECO:0000313" key="7">
    <source>
        <dbReference type="EMBL" id="CQH52785.1"/>
    </source>
</evidence>
<evidence type="ECO:0000256" key="4">
    <source>
        <dbReference type="ARBA" id="ARBA00023004"/>
    </source>
</evidence>
<dbReference type="Proteomes" id="UP000066737">
    <property type="component" value="Chromosome I"/>
</dbReference>
<evidence type="ECO:0000256" key="3">
    <source>
        <dbReference type="ARBA" id="ARBA00023002"/>
    </source>
</evidence>
<dbReference type="OrthoDB" id="23478at2157"/>
<keyword evidence="3" id="KW-0560">Oxidoreductase</keyword>
<dbReference type="SUPFAM" id="SSF54862">
    <property type="entry name" value="4Fe-4S ferredoxins"/>
    <property type="match status" value="2"/>
</dbReference>
<dbReference type="InterPro" id="IPR017896">
    <property type="entry name" value="4Fe4S_Fe-S-bd"/>
</dbReference>
<reference evidence="8" key="1">
    <citation type="journal article" date="2016" name="Environ. Microbiol.">
        <title>The complete genome of a viable archaeum isolated from 123-million-year-old rock salt.</title>
        <authorList>
            <person name="Jaakkola S.T."/>
            <person name="Pfeiffer F."/>
            <person name="Ravantti J.J."/>
            <person name="Guo Q."/>
            <person name="Liu Y."/>
            <person name="Chen X."/>
            <person name="Ma H."/>
            <person name="Yang C."/>
            <person name="Oksanen H.M."/>
            <person name="Bamford D.H."/>
        </authorList>
    </citation>
    <scope>NUCLEOTIDE SEQUENCE</scope>
    <source>
        <strain evidence="8">JI20-1</strain>
    </source>
</reference>
<gene>
    <name evidence="7" type="ORF">HHUB_1886</name>
</gene>
<dbReference type="GO" id="GO:0051539">
    <property type="term" value="F:4 iron, 4 sulfur cluster binding"/>
    <property type="evidence" value="ECO:0007669"/>
    <property type="project" value="UniProtKB-KW"/>
</dbReference>
<dbReference type="RefSeq" id="WP_059056352.1">
    <property type="nucleotide sequence ID" value="NZ_CEML01000002.1"/>
</dbReference>
<dbReference type="Gene3D" id="3.30.70.20">
    <property type="match status" value="2"/>
</dbReference>
<proteinExistence type="predicted"/>
<name>A0A0U5CX33_9EURY</name>
<keyword evidence="2" id="KW-0479">Metal-binding</keyword>
<organism evidence="7 8">
    <name type="scientific">Halobacterium hubeiense</name>
    <dbReference type="NCBI Taxonomy" id="1407499"/>
    <lineage>
        <taxon>Archaea</taxon>
        <taxon>Methanobacteriati</taxon>
        <taxon>Methanobacteriota</taxon>
        <taxon>Stenosarchaea group</taxon>
        <taxon>Halobacteria</taxon>
        <taxon>Halobacteriales</taxon>
        <taxon>Halobacteriaceae</taxon>
        <taxon>Halobacterium</taxon>
    </lineage>
</organism>
<feature type="domain" description="4Fe-4S ferredoxin-type" evidence="6">
    <location>
        <begin position="565"/>
        <end position="592"/>
    </location>
</feature>
<feature type="domain" description="4Fe-4S ferredoxin-type" evidence="6">
    <location>
        <begin position="329"/>
        <end position="358"/>
    </location>
</feature>
<dbReference type="EMBL" id="LN831302">
    <property type="protein sequence ID" value="CQH52785.1"/>
    <property type="molecule type" value="Genomic_DNA"/>
</dbReference>
<evidence type="ECO:0000256" key="2">
    <source>
        <dbReference type="ARBA" id="ARBA00022723"/>
    </source>
</evidence>
<dbReference type="STRING" id="1407499.HHUB_1886"/>
<dbReference type="PANTHER" id="PTHR24960:SF46">
    <property type="entry name" value="FERREDOXIN-TYPE PROTEIN NAPF"/>
    <property type="match status" value="1"/>
</dbReference>
<dbReference type="Pfam" id="PF02662">
    <property type="entry name" value="FlpD"/>
    <property type="match status" value="1"/>
</dbReference>
<dbReference type="InterPro" id="IPR050157">
    <property type="entry name" value="PSI_iron-sulfur_center"/>
</dbReference>
<keyword evidence="5" id="KW-0411">Iron-sulfur</keyword>
<dbReference type="PROSITE" id="PS00198">
    <property type="entry name" value="4FE4S_FER_1"/>
    <property type="match status" value="1"/>
</dbReference>
<dbReference type="GO" id="GO:0046872">
    <property type="term" value="F:metal ion binding"/>
    <property type="evidence" value="ECO:0007669"/>
    <property type="project" value="UniProtKB-KW"/>
</dbReference>
<evidence type="ECO:0000256" key="5">
    <source>
        <dbReference type="ARBA" id="ARBA00023014"/>
    </source>
</evidence>
<dbReference type="KEGG" id="hhb:Hhub_1886"/>
<feature type="domain" description="4Fe-4S ferredoxin-type" evidence="6">
    <location>
        <begin position="593"/>
        <end position="622"/>
    </location>
</feature>
<dbReference type="PROSITE" id="PS51379">
    <property type="entry name" value="4FE4S_FER_2"/>
    <property type="match status" value="3"/>
</dbReference>
<accession>A0A0U5CX33</accession>
<dbReference type="InterPro" id="IPR017900">
    <property type="entry name" value="4Fe4S_Fe_S_CS"/>
</dbReference>
<sequence>MNVGAFVCGCGGSVDLDLEGVREGVRDVDVVASGANLCTEGLPKVRHVVEEYDLDHLIVTAESDNCKQRYRTVLDDAGLHPEAISFVNHRERGAWVHDETDATDLVARKINAAYAGLREEAPPRSVSREAGDDVVVVGDPEAAEALSDSADVTLLADGRDFADADYDLRDVTLARGRVTDVDGVYGEFEIQVQAGVTEDCIDCMECVKQGPDEYVTSKPVDVLPGAPDGDWVDCCPTDAIHPEERTIEADQVVYPDASRATRGGRMGFYTGPVDAATVAAVQDLIGGIEKPQFLDVEMDVCAAGGSSQQGCTACSDACPHGAVSRPTIDSVEFDEVACEGCGACTSACPTGAVRAREPSNERIAREVESMLVETDDSGLLSSSEEGIETGVVAFVCDERAARALDDFGRRARQRDGIEYPPLLPVEVPCADTVGEAHVLHALAAGADGVAIVGCGGDCLHSGPDPKAELVTRMNQATEDLGLGKRTAFFAPEPGEPEAFVEDVSRFVELGLDPSPVPAGHEADGVADPTTANPEFNTHDWALESVRAIVPHTDPRDVVRGLESFGRVEVNEDCTFTPTCSNLCPTDALRREEAGLEFDHERCVNCGLCEEGCMEDAIRVDGGLELGLLPENNDGDAWTTVADGEMRECRRCGKPFTSEASAQKISDEVGDVVAGIAPDADGDVFEYCSDCRAKLVYDR</sequence>
<evidence type="ECO:0000256" key="1">
    <source>
        <dbReference type="ARBA" id="ARBA00022485"/>
    </source>
</evidence>
<keyword evidence="4" id="KW-0408">Iron</keyword>
<protein>
    <submittedName>
        <fullName evidence="7">Iron-sulfur protein</fullName>
    </submittedName>
</protein>
<dbReference type="AlphaFoldDB" id="A0A0U5CX33"/>
<dbReference type="Pfam" id="PF12838">
    <property type="entry name" value="Fer4_7"/>
    <property type="match status" value="1"/>
</dbReference>
<dbReference type="GO" id="GO:0016491">
    <property type="term" value="F:oxidoreductase activity"/>
    <property type="evidence" value="ECO:0007669"/>
    <property type="project" value="UniProtKB-KW"/>
</dbReference>
<dbReference type="GO" id="GO:0005737">
    <property type="term" value="C:cytoplasm"/>
    <property type="evidence" value="ECO:0007669"/>
    <property type="project" value="TreeGrafter"/>
</dbReference>
<dbReference type="GeneID" id="26658561"/>
<evidence type="ECO:0000259" key="6">
    <source>
        <dbReference type="PROSITE" id="PS51379"/>
    </source>
</evidence>
<dbReference type="InterPro" id="IPR003813">
    <property type="entry name" value="MvhD/FlpD"/>
</dbReference>
<keyword evidence="8" id="KW-1185">Reference proteome</keyword>
<dbReference type="PANTHER" id="PTHR24960">
    <property type="entry name" value="PHOTOSYSTEM I IRON-SULFUR CENTER-RELATED"/>
    <property type="match status" value="1"/>
</dbReference>
<evidence type="ECO:0000313" key="8">
    <source>
        <dbReference type="Proteomes" id="UP000066737"/>
    </source>
</evidence>